<dbReference type="RefSeq" id="WP_091737114.1">
    <property type="nucleotide sequence ID" value="NZ_FNNQ01000004.1"/>
</dbReference>
<sequence length="154" mass="17257">MTISRQWLILSIAFALVLIVTSTLLPVPWFEGKTVLQQFSPPSGTTQTFHLITTEYTTKVNGKKLEVYRWNPDTIIVHKGDQVKLVLHGIHGKEHQWSLQDFNRSGTIHKGKTSEVSFTANKVGTFALVCHNHQTPTSNGPMTAYITVLDSVKK</sequence>
<dbReference type="OrthoDB" id="9773354at2"/>
<feature type="transmembrane region" description="Helical" evidence="1">
    <location>
        <begin position="7"/>
        <end position="30"/>
    </location>
</feature>
<dbReference type="STRING" id="1048340.SAMN05444487_10416"/>
<keyword evidence="1" id="KW-1133">Transmembrane helix</keyword>
<gene>
    <name evidence="3" type="ORF">SAMN05444487_10416</name>
</gene>
<dbReference type="Gene3D" id="2.60.40.420">
    <property type="entry name" value="Cupredoxins - blue copper proteins"/>
    <property type="match status" value="1"/>
</dbReference>
<reference evidence="3 4" key="1">
    <citation type="submission" date="2016-10" db="EMBL/GenBank/DDBJ databases">
        <authorList>
            <person name="de Groot N.N."/>
        </authorList>
    </citation>
    <scope>NUCLEOTIDE SEQUENCE [LARGE SCALE GENOMIC DNA]</scope>
    <source>
        <strain evidence="3 4">DSM 45610</strain>
    </source>
</reference>
<evidence type="ECO:0000313" key="3">
    <source>
        <dbReference type="EMBL" id="SDW51713.1"/>
    </source>
</evidence>
<evidence type="ECO:0000256" key="1">
    <source>
        <dbReference type="SAM" id="Phobius"/>
    </source>
</evidence>
<dbReference type="InterPro" id="IPR008972">
    <property type="entry name" value="Cupredoxin"/>
</dbReference>
<protein>
    <submittedName>
        <fullName evidence="3">Cupredoxin-like domain-containing protein</fullName>
    </submittedName>
</protein>
<evidence type="ECO:0000259" key="2">
    <source>
        <dbReference type="Pfam" id="PF13473"/>
    </source>
</evidence>
<proteinExistence type="predicted"/>
<name>A0A1H2U643_9BACL</name>
<accession>A0A1H2U643</accession>
<feature type="domain" description="EfeO-type cupredoxin-like" evidence="2">
    <location>
        <begin position="69"/>
        <end position="135"/>
    </location>
</feature>
<keyword evidence="1" id="KW-0812">Transmembrane</keyword>
<evidence type="ECO:0000313" key="4">
    <source>
        <dbReference type="Proteomes" id="UP000198534"/>
    </source>
</evidence>
<dbReference type="Proteomes" id="UP000198534">
    <property type="component" value="Unassembled WGS sequence"/>
</dbReference>
<keyword evidence="4" id="KW-1185">Reference proteome</keyword>
<keyword evidence="1" id="KW-0472">Membrane</keyword>
<dbReference type="Pfam" id="PF13473">
    <property type="entry name" value="Cupredoxin_1"/>
    <property type="match status" value="1"/>
</dbReference>
<dbReference type="AlphaFoldDB" id="A0A1H2U643"/>
<dbReference type="SUPFAM" id="SSF49503">
    <property type="entry name" value="Cupredoxins"/>
    <property type="match status" value="1"/>
</dbReference>
<dbReference type="EMBL" id="FNNQ01000004">
    <property type="protein sequence ID" value="SDW51713.1"/>
    <property type="molecule type" value="Genomic_DNA"/>
</dbReference>
<dbReference type="InterPro" id="IPR028096">
    <property type="entry name" value="EfeO_Cupredoxin"/>
</dbReference>
<organism evidence="3 4">
    <name type="scientific">Marininema mesophilum</name>
    <dbReference type="NCBI Taxonomy" id="1048340"/>
    <lineage>
        <taxon>Bacteria</taxon>
        <taxon>Bacillati</taxon>
        <taxon>Bacillota</taxon>
        <taxon>Bacilli</taxon>
        <taxon>Bacillales</taxon>
        <taxon>Thermoactinomycetaceae</taxon>
        <taxon>Marininema</taxon>
    </lineage>
</organism>